<protein>
    <submittedName>
        <fullName evidence="1">Uncharacterized protein</fullName>
    </submittedName>
</protein>
<proteinExistence type="predicted"/>
<accession>A0A0F9CA67</accession>
<sequence length="124" mass="12621">MLTRWVLDAAGNTYQSGFLILDTASALYLDGGIDTSIRESTADVITFQAGGTDIFSVFADVRVGTGSAIATNAITGFLLIPGCAGAPTGDPTNDGVGAVALVYDTTNNLLYANDGGGWVAVNNP</sequence>
<gene>
    <name evidence="1" type="ORF">LCGC14_2427520</name>
</gene>
<comment type="caution">
    <text evidence="1">The sequence shown here is derived from an EMBL/GenBank/DDBJ whole genome shotgun (WGS) entry which is preliminary data.</text>
</comment>
<name>A0A0F9CA67_9ZZZZ</name>
<dbReference type="EMBL" id="LAZR01037053">
    <property type="protein sequence ID" value="KKL23227.1"/>
    <property type="molecule type" value="Genomic_DNA"/>
</dbReference>
<dbReference type="AlphaFoldDB" id="A0A0F9CA67"/>
<evidence type="ECO:0000313" key="1">
    <source>
        <dbReference type="EMBL" id="KKL23227.1"/>
    </source>
</evidence>
<reference evidence="1" key="1">
    <citation type="journal article" date="2015" name="Nature">
        <title>Complex archaea that bridge the gap between prokaryotes and eukaryotes.</title>
        <authorList>
            <person name="Spang A."/>
            <person name="Saw J.H."/>
            <person name="Jorgensen S.L."/>
            <person name="Zaremba-Niedzwiedzka K."/>
            <person name="Martijn J."/>
            <person name="Lind A.E."/>
            <person name="van Eijk R."/>
            <person name="Schleper C."/>
            <person name="Guy L."/>
            <person name="Ettema T.J."/>
        </authorList>
    </citation>
    <scope>NUCLEOTIDE SEQUENCE</scope>
</reference>
<organism evidence="1">
    <name type="scientific">marine sediment metagenome</name>
    <dbReference type="NCBI Taxonomy" id="412755"/>
    <lineage>
        <taxon>unclassified sequences</taxon>
        <taxon>metagenomes</taxon>
        <taxon>ecological metagenomes</taxon>
    </lineage>
</organism>